<dbReference type="Proteomes" id="UP000714380">
    <property type="component" value="Unassembled WGS sequence"/>
</dbReference>
<accession>A0ABS7ZMZ1</accession>
<dbReference type="InterPro" id="IPR038068">
    <property type="entry name" value="YcgL-like_sf"/>
</dbReference>
<dbReference type="InterPro" id="IPR027354">
    <property type="entry name" value="YcgL_dom"/>
</dbReference>
<feature type="domain" description="YcgL" evidence="2">
    <location>
        <begin position="4"/>
        <end position="88"/>
    </location>
</feature>
<dbReference type="Pfam" id="PF05166">
    <property type="entry name" value="YcgL"/>
    <property type="match status" value="1"/>
</dbReference>
<dbReference type="PANTHER" id="PTHR38109:SF1">
    <property type="entry name" value="PROTEIN YCGL"/>
    <property type="match status" value="1"/>
</dbReference>
<evidence type="ECO:0000256" key="1">
    <source>
        <dbReference type="HAMAP-Rule" id="MF_01866"/>
    </source>
</evidence>
<protein>
    <recommendedName>
        <fullName evidence="1">YcgL domain-containing protein I9W95_03080</fullName>
    </recommendedName>
</protein>
<reference evidence="3 4" key="1">
    <citation type="submission" date="2020-12" db="EMBL/GenBank/DDBJ databases">
        <title>Novel Thalassolituus-related marine hydrocarbonoclastic bacteria mediated algae-derived hydrocarbons mineralization in twilight zone of the northern South China Sea.</title>
        <authorList>
            <person name="Dong C."/>
        </authorList>
    </citation>
    <scope>NUCLEOTIDE SEQUENCE [LARGE SCALE GENOMIC DNA]</scope>
    <source>
        <strain evidence="3 4">IMCC1826</strain>
    </source>
</reference>
<name>A0ABS7ZMZ1_9GAMM</name>
<gene>
    <name evidence="3" type="ORF">I9W95_03080</name>
</gene>
<organism evidence="3 4">
    <name type="scientific">Thalassolituus marinus</name>
    <dbReference type="NCBI Taxonomy" id="671053"/>
    <lineage>
        <taxon>Bacteria</taxon>
        <taxon>Pseudomonadati</taxon>
        <taxon>Pseudomonadota</taxon>
        <taxon>Gammaproteobacteria</taxon>
        <taxon>Oceanospirillales</taxon>
        <taxon>Oceanospirillaceae</taxon>
        <taxon>Thalassolituus</taxon>
    </lineage>
</organism>
<proteinExistence type="inferred from homology"/>
<dbReference type="SUPFAM" id="SSF160191">
    <property type="entry name" value="YcgL-like"/>
    <property type="match status" value="1"/>
</dbReference>
<dbReference type="HAMAP" id="MF_01866">
    <property type="entry name" value="UPF0745"/>
    <property type="match status" value="1"/>
</dbReference>
<sequence>MTKVLCDIYKSRKKDEAYLYVSRKDGLEKVPEELYEIFGKPELALTMMLSPERKLARADAEKVLAGIEEKGYYLQMPPPRETYMLDLFCKLDKE</sequence>
<evidence type="ECO:0000313" key="4">
    <source>
        <dbReference type="Proteomes" id="UP000714380"/>
    </source>
</evidence>
<dbReference type="PROSITE" id="PS51648">
    <property type="entry name" value="YCGL"/>
    <property type="match status" value="1"/>
</dbReference>
<dbReference type="EMBL" id="JAEDAH010000013">
    <property type="protein sequence ID" value="MCA6062583.1"/>
    <property type="molecule type" value="Genomic_DNA"/>
</dbReference>
<keyword evidence="4" id="KW-1185">Reference proteome</keyword>
<evidence type="ECO:0000259" key="2">
    <source>
        <dbReference type="PROSITE" id="PS51648"/>
    </source>
</evidence>
<comment type="caution">
    <text evidence="3">The sequence shown here is derived from an EMBL/GenBank/DDBJ whole genome shotgun (WGS) entry which is preliminary data.</text>
</comment>
<dbReference type="RefSeq" id="WP_225671736.1">
    <property type="nucleotide sequence ID" value="NZ_JAEDAH010000013.1"/>
</dbReference>
<dbReference type="PANTHER" id="PTHR38109">
    <property type="entry name" value="PROTEIN YCGL"/>
    <property type="match status" value="1"/>
</dbReference>
<dbReference type="Gene3D" id="3.10.510.20">
    <property type="entry name" value="YcgL domain"/>
    <property type="match status" value="1"/>
</dbReference>
<evidence type="ECO:0000313" key="3">
    <source>
        <dbReference type="EMBL" id="MCA6062583.1"/>
    </source>
</evidence>